<dbReference type="Proteomes" id="UP000032809">
    <property type="component" value="Chromosome I"/>
</dbReference>
<proteinExistence type="predicted"/>
<dbReference type="RefSeq" id="WP_045087247.1">
    <property type="nucleotide sequence ID" value="NZ_LN824141.1"/>
</dbReference>
<keyword evidence="2" id="KW-1185">Reference proteome</keyword>
<evidence type="ECO:0000313" key="2">
    <source>
        <dbReference type="Proteomes" id="UP000032809"/>
    </source>
</evidence>
<gene>
    <name evidence="1" type="ORF">DTL3_0324</name>
</gene>
<dbReference type="InterPro" id="IPR013784">
    <property type="entry name" value="Carb-bd-like_fold"/>
</dbReference>
<sequence length="149" mass="17520">MKGFLEIFIPFALIIVLLGVSFNKAPTTSQKPSDISTQIPSFSEDDENLFETTFIIISVPENTPEDATIYMMGNFNNWLVGDENYRFEKIEDGTYQLIIKMPPNTEILYNYNLGFSDYIEKDFYGNEKENRKYKFEYNRDVVRDEIESW</sequence>
<dbReference type="KEGG" id="dtn:DTL3_0324"/>
<reference evidence="2" key="1">
    <citation type="submission" date="2014-11" db="EMBL/GenBank/DDBJ databases">
        <authorList>
            <person name="Wibberg D."/>
        </authorList>
    </citation>
    <scope>NUCLEOTIDE SEQUENCE [LARGE SCALE GENOMIC DNA]</scope>
    <source>
        <strain evidence="2">L3</strain>
    </source>
</reference>
<dbReference type="HOGENOM" id="CLU_1747930_0_0_0"/>
<protein>
    <recommendedName>
        <fullName evidence="3">AMP-activated protein kinase glycogen-binding domain-containing protein</fullName>
    </recommendedName>
</protein>
<dbReference type="STRING" id="1006576.DTL3_0324"/>
<dbReference type="AlphaFoldDB" id="A0A0C7P080"/>
<dbReference type="EMBL" id="LN824141">
    <property type="protein sequence ID" value="CEP77655.1"/>
    <property type="molecule type" value="Genomic_DNA"/>
</dbReference>
<dbReference type="SUPFAM" id="SSF49452">
    <property type="entry name" value="Starch-binding domain-like"/>
    <property type="match status" value="1"/>
</dbReference>
<organism evidence="1 2">
    <name type="scientific">Defluviitoga tunisiensis</name>
    <dbReference type="NCBI Taxonomy" id="1006576"/>
    <lineage>
        <taxon>Bacteria</taxon>
        <taxon>Thermotogati</taxon>
        <taxon>Thermotogota</taxon>
        <taxon>Thermotogae</taxon>
        <taxon>Petrotogales</taxon>
        <taxon>Petrotogaceae</taxon>
        <taxon>Defluviitoga</taxon>
    </lineage>
</organism>
<dbReference type="GO" id="GO:0030246">
    <property type="term" value="F:carbohydrate binding"/>
    <property type="evidence" value="ECO:0007669"/>
    <property type="project" value="InterPro"/>
</dbReference>
<accession>A0A0C7P080</accession>
<dbReference type="OrthoDB" id="9806081at2"/>
<name>A0A0C7P080_DEFTU</name>
<evidence type="ECO:0008006" key="3">
    <source>
        <dbReference type="Google" id="ProtNLM"/>
    </source>
</evidence>
<evidence type="ECO:0000313" key="1">
    <source>
        <dbReference type="EMBL" id="CEP77655.1"/>
    </source>
</evidence>